<organism evidence="1 2">
    <name type="scientific">Acetivibrio clariflavus (strain DSM 19732 / NBRC 101661 / EBR45)</name>
    <name type="common">Clostridium clariflavum</name>
    <dbReference type="NCBI Taxonomy" id="720554"/>
    <lineage>
        <taxon>Bacteria</taxon>
        <taxon>Bacillati</taxon>
        <taxon>Bacillota</taxon>
        <taxon>Clostridia</taxon>
        <taxon>Eubacteriales</taxon>
        <taxon>Oscillospiraceae</taxon>
        <taxon>Acetivibrio</taxon>
    </lineage>
</organism>
<dbReference type="RefSeq" id="WP_014256402.1">
    <property type="nucleotide sequence ID" value="NC_016627.1"/>
</dbReference>
<reference evidence="2" key="1">
    <citation type="submission" date="2011-12" db="EMBL/GenBank/DDBJ databases">
        <title>Complete sequence of Clostridium clariflavum DSM 19732.</title>
        <authorList>
            <consortium name="US DOE Joint Genome Institute"/>
            <person name="Lucas S."/>
            <person name="Han J."/>
            <person name="Lapidus A."/>
            <person name="Cheng J.-F."/>
            <person name="Goodwin L."/>
            <person name="Pitluck S."/>
            <person name="Peters L."/>
            <person name="Teshima H."/>
            <person name="Detter J.C."/>
            <person name="Han C."/>
            <person name="Tapia R."/>
            <person name="Land M."/>
            <person name="Hauser L."/>
            <person name="Kyrpides N."/>
            <person name="Ivanova N."/>
            <person name="Pagani I."/>
            <person name="Kitzmiller T."/>
            <person name="Lynd L."/>
            <person name="Izquierdo J."/>
            <person name="Woyke T."/>
        </authorList>
    </citation>
    <scope>NUCLEOTIDE SEQUENCE [LARGE SCALE GENOMIC DNA]</scope>
    <source>
        <strain evidence="2">DSM 19732 / NBRC 101661 / EBR45</strain>
    </source>
</reference>
<name>G8LXF2_ACECE</name>
<sequence length="186" mass="21836">MIKTTYSAGSGTGFSRTESAIYSIINDKLEKVLVYSNHEHLWMSPMQHIFYRYDGDIESCWKEENNYFIKINYKVTYTSPKVQENEVLGEEEKYNLFEYAPTILFYWDDVNKKFAIDPKNSGIYNLDNQQIVSFSFSQDEMVEYFTEQLKKIAMEKDALKLELLKGFLDGCKDSKEKDEIIKILGN</sequence>
<protein>
    <submittedName>
        <fullName evidence="1">Uncharacterized protein</fullName>
    </submittedName>
</protein>
<gene>
    <name evidence="1" type="ordered locus">Clocl_3372</name>
</gene>
<accession>G8LXF2</accession>
<dbReference type="KEGG" id="ccl:Clocl_3372"/>
<keyword evidence="2" id="KW-1185">Reference proteome</keyword>
<evidence type="ECO:0000313" key="1">
    <source>
        <dbReference type="EMBL" id="AEV69870.1"/>
    </source>
</evidence>
<dbReference type="HOGENOM" id="CLU_1452076_0_0_9"/>
<dbReference type="EMBL" id="CP003065">
    <property type="protein sequence ID" value="AEV69870.1"/>
    <property type="molecule type" value="Genomic_DNA"/>
</dbReference>
<proteinExistence type="predicted"/>
<dbReference type="STRING" id="720554.Clocl_3372"/>
<dbReference type="AlphaFoldDB" id="G8LXF2"/>
<evidence type="ECO:0000313" key="2">
    <source>
        <dbReference type="Proteomes" id="UP000005435"/>
    </source>
</evidence>
<dbReference type="Proteomes" id="UP000005435">
    <property type="component" value="Chromosome"/>
</dbReference>
<reference evidence="1 2" key="2">
    <citation type="journal article" date="2012" name="Stand. Genomic Sci.">
        <title>Complete Genome Sequence of Clostridium clariflavum DSM 19732.</title>
        <authorList>
            <person name="Izquierdo J.A."/>
            <person name="Goodwin L."/>
            <person name="Davenport K.W."/>
            <person name="Teshima H."/>
            <person name="Bruce D."/>
            <person name="Detter C."/>
            <person name="Tapia R."/>
            <person name="Han S."/>
            <person name="Land M."/>
            <person name="Hauser L."/>
            <person name="Jeffries C.D."/>
            <person name="Han J."/>
            <person name="Pitluck S."/>
            <person name="Nolan M."/>
            <person name="Chen A."/>
            <person name="Huntemann M."/>
            <person name="Mavromatis K."/>
            <person name="Mikhailova N."/>
            <person name="Liolios K."/>
            <person name="Woyke T."/>
            <person name="Lynd L.R."/>
        </authorList>
    </citation>
    <scope>NUCLEOTIDE SEQUENCE [LARGE SCALE GENOMIC DNA]</scope>
    <source>
        <strain evidence="2">DSM 19732 / NBRC 101661 / EBR45</strain>
    </source>
</reference>